<feature type="compositionally biased region" description="Pro residues" evidence="2">
    <location>
        <begin position="11"/>
        <end position="30"/>
    </location>
</feature>
<keyword evidence="4" id="KW-1185">Reference proteome</keyword>
<sequence>MLLLAACQTPAPAPQPLPPAPVCPEPPTPAAPSDEGLKALQAYAADLQKALQLGQGRSAAEQAQAAAQLDAIANSGDPQAEPLKPIAALMVTRLAEQRRLQDSLDKLGQQLRDSQRRNEQLNEKLEALKAIEQTLPAKPGAAPR</sequence>
<dbReference type="Proteomes" id="UP001180453">
    <property type="component" value="Unassembled WGS sequence"/>
</dbReference>
<gene>
    <name evidence="3" type="ORF">J2X20_000708</name>
</gene>
<accession>A0ABU1YGU8</accession>
<organism evidence="3 4">
    <name type="scientific">Roseateles saccharophilus</name>
    <name type="common">Pseudomonas saccharophila</name>
    <dbReference type="NCBI Taxonomy" id="304"/>
    <lineage>
        <taxon>Bacteria</taxon>
        <taxon>Pseudomonadati</taxon>
        <taxon>Pseudomonadota</taxon>
        <taxon>Betaproteobacteria</taxon>
        <taxon>Burkholderiales</taxon>
        <taxon>Sphaerotilaceae</taxon>
        <taxon>Roseateles</taxon>
    </lineage>
</organism>
<dbReference type="RefSeq" id="WP_310260950.1">
    <property type="nucleotide sequence ID" value="NZ_JAVDXU010000001.1"/>
</dbReference>
<feature type="compositionally biased region" description="Low complexity" evidence="2">
    <location>
        <begin position="1"/>
        <end position="10"/>
    </location>
</feature>
<feature type="region of interest" description="Disordered" evidence="2">
    <location>
        <begin position="1"/>
        <end position="34"/>
    </location>
</feature>
<feature type="coiled-coil region" evidence="1">
    <location>
        <begin position="97"/>
        <end position="131"/>
    </location>
</feature>
<evidence type="ECO:0000256" key="2">
    <source>
        <dbReference type="SAM" id="MobiDB-lite"/>
    </source>
</evidence>
<protein>
    <submittedName>
        <fullName evidence="3">Small-conductance mechanosensitive channel</fullName>
    </submittedName>
</protein>
<evidence type="ECO:0000313" key="3">
    <source>
        <dbReference type="EMBL" id="MDR7268079.1"/>
    </source>
</evidence>
<keyword evidence="1" id="KW-0175">Coiled coil</keyword>
<proteinExistence type="predicted"/>
<reference evidence="3 4" key="1">
    <citation type="submission" date="2023-07" db="EMBL/GenBank/DDBJ databases">
        <title>Sorghum-associated microbial communities from plants grown in Nebraska, USA.</title>
        <authorList>
            <person name="Schachtman D."/>
        </authorList>
    </citation>
    <scope>NUCLEOTIDE SEQUENCE [LARGE SCALE GENOMIC DNA]</scope>
    <source>
        <strain evidence="3 4">BE314</strain>
    </source>
</reference>
<evidence type="ECO:0000256" key="1">
    <source>
        <dbReference type="SAM" id="Coils"/>
    </source>
</evidence>
<evidence type="ECO:0000313" key="4">
    <source>
        <dbReference type="Proteomes" id="UP001180453"/>
    </source>
</evidence>
<dbReference type="EMBL" id="JAVDXU010000001">
    <property type="protein sequence ID" value="MDR7268079.1"/>
    <property type="molecule type" value="Genomic_DNA"/>
</dbReference>
<name>A0ABU1YGU8_ROSSA</name>
<comment type="caution">
    <text evidence="3">The sequence shown here is derived from an EMBL/GenBank/DDBJ whole genome shotgun (WGS) entry which is preliminary data.</text>
</comment>